<evidence type="ECO:0000256" key="1">
    <source>
        <dbReference type="SAM" id="Phobius"/>
    </source>
</evidence>
<protein>
    <recommendedName>
        <fullName evidence="2">SigF-like NTF2-like domain-containing protein</fullName>
    </recommendedName>
</protein>
<organism evidence="3 4">
    <name type="scientific">Aureobasidium mustum</name>
    <dbReference type="NCBI Taxonomy" id="2773714"/>
    <lineage>
        <taxon>Eukaryota</taxon>
        <taxon>Fungi</taxon>
        <taxon>Dikarya</taxon>
        <taxon>Ascomycota</taxon>
        <taxon>Pezizomycotina</taxon>
        <taxon>Dothideomycetes</taxon>
        <taxon>Dothideomycetidae</taxon>
        <taxon>Dothideales</taxon>
        <taxon>Saccotheciaceae</taxon>
        <taxon>Aureobasidium</taxon>
    </lineage>
</organism>
<gene>
    <name evidence="3" type="ORF">AWRI4233_LOCUS3866</name>
</gene>
<evidence type="ECO:0000313" key="4">
    <source>
        <dbReference type="Proteomes" id="UP000714618"/>
    </source>
</evidence>
<dbReference type="OrthoDB" id="2344312at2759"/>
<dbReference type="PANTHER" id="PTHR35393">
    <property type="entry name" value="CHROMOSOME 1, WHOLE GENOME SHOTGUN SEQUENCE"/>
    <property type="match status" value="1"/>
</dbReference>
<keyword evidence="1" id="KW-1133">Transmembrane helix</keyword>
<evidence type="ECO:0000313" key="3">
    <source>
        <dbReference type="EMBL" id="CAD0092758.1"/>
    </source>
</evidence>
<dbReference type="EMBL" id="CAIJEO010000005">
    <property type="protein sequence ID" value="CAD0092758.1"/>
    <property type="molecule type" value="Genomic_DNA"/>
</dbReference>
<feature type="domain" description="SigF-like NTF2-like" evidence="2">
    <location>
        <begin position="1"/>
        <end position="171"/>
    </location>
</feature>
<proteinExistence type="predicted"/>
<keyword evidence="1" id="KW-0812">Transmembrane</keyword>
<dbReference type="Pfam" id="PF24840">
    <property type="entry name" value="NTF2_SigF"/>
    <property type="match status" value="1"/>
</dbReference>
<name>A0A9N8JWS6_9PEZI</name>
<sequence>MDDPVAEIPYVIALLTETPPSLQFAAVNKYFTPNASFTHPFCRTGSSAYSRYLVERIYRWYKIMSPRITAKVHSVSFDEKNLVLYVGLTQVFAIWAVPTHRSEVSLVTVLHLSPQKDPEDEEKIKYYISSQNDLYQTDQFIKFILPWISIIVPIWQFLATIFCVIGSYLFTPVTWWEEHFQDQFTRAERPPKWSDAR</sequence>
<dbReference type="PANTHER" id="PTHR35393:SF1">
    <property type="entry name" value="SNOAL-LIKE DOMAIN-CONTAINING PROTEIN"/>
    <property type="match status" value="1"/>
</dbReference>
<reference evidence="3" key="1">
    <citation type="submission" date="2020-06" db="EMBL/GenBank/DDBJ databases">
        <authorList>
            <person name="Onetto C."/>
        </authorList>
    </citation>
    <scope>NUCLEOTIDE SEQUENCE</scope>
</reference>
<keyword evidence="1" id="KW-0472">Membrane</keyword>
<comment type="caution">
    <text evidence="3">The sequence shown here is derived from an EMBL/GenBank/DDBJ whole genome shotgun (WGS) entry which is preliminary data.</text>
</comment>
<dbReference type="AlphaFoldDB" id="A0A9N8JWS6"/>
<dbReference type="InterPro" id="IPR057514">
    <property type="entry name" value="NTF2_SigF"/>
</dbReference>
<dbReference type="Proteomes" id="UP000714618">
    <property type="component" value="Unassembled WGS sequence"/>
</dbReference>
<keyword evidence="4" id="KW-1185">Reference proteome</keyword>
<accession>A0A9N8JWS6</accession>
<evidence type="ECO:0000259" key="2">
    <source>
        <dbReference type="Pfam" id="PF24840"/>
    </source>
</evidence>
<feature type="transmembrane region" description="Helical" evidence="1">
    <location>
        <begin position="144"/>
        <end position="170"/>
    </location>
</feature>